<sequence length="220" mass="23165">MSAKPSGGILVTGFDPFGGESVNPAYEAVRLLPDRIAGRRVTRLEVPTAFTRGATAVEDAMERERPDIVVCVGQAGGRSAITVERVAINLAEASIPDNDGERPNGTPLRADGDTAYFASLPVKAMVRAINDHGIPAALSYTAGTYVCNALMYTVLYLIDRRFPGVKGGFIHVPFAVGQGVGKPNGTPTMEITTMARALEFAIEAAVGADDDADEIMGTTH</sequence>
<dbReference type="RefSeq" id="WP_151916043.1">
    <property type="nucleotide sequence ID" value="NZ_RQSP01000003.1"/>
</dbReference>
<evidence type="ECO:0000256" key="7">
    <source>
        <dbReference type="ARBA" id="ARBA00022801"/>
    </source>
</evidence>
<dbReference type="NCBIfam" id="TIGR00504">
    <property type="entry name" value="pyro_pdase"/>
    <property type="match status" value="1"/>
</dbReference>
<dbReference type="SUPFAM" id="SSF53182">
    <property type="entry name" value="Pyrrolidone carboxyl peptidase (pyroglutamate aminopeptidase)"/>
    <property type="match status" value="1"/>
</dbReference>
<dbReference type="GO" id="GO:0016920">
    <property type="term" value="F:pyroglutamyl-peptidase activity"/>
    <property type="evidence" value="ECO:0007669"/>
    <property type="project" value="UniProtKB-UniRule"/>
</dbReference>
<keyword evidence="8 9" id="KW-0788">Thiol protease</keyword>
<evidence type="ECO:0000256" key="4">
    <source>
        <dbReference type="ARBA" id="ARBA00006641"/>
    </source>
</evidence>
<proteinExistence type="inferred from homology"/>
<accession>A0A5N5RLY7</accession>
<dbReference type="InterPro" id="IPR033693">
    <property type="entry name" value="PGPEP1_Glu_AS"/>
</dbReference>
<dbReference type="EC" id="3.4.19.3" evidence="9"/>
<dbReference type="Gene3D" id="3.40.630.20">
    <property type="entry name" value="Peptidase C15, pyroglutamyl peptidase I-like"/>
    <property type="match status" value="1"/>
</dbReference>
<keyword evidence="6 9" id="KW-0645">Protease</keyword>
<reference evidence="12 13" key="1">
    <citation type="journal article" date="2019" name="Int. J. Syst. Evol. Microbiol.">
        <title>Bifidobacterium jacchi sp. nov., isolated from the faeces of a baby common marmoset (Callithrix jacchus).</title>
        <authorList>
            <person name="Modesto M."/>
            <person name="Watanabe K."/>
            <person name="Arita M."/>
            <person name="Satti M."/>
            <person name="Oki K."/>
            <person name="Sciavilla P."/>
            <person name="Patavino C."/>
            <person name="Camma C."/>
            <person name="Michelini S."/>
            <person name="Sgorbati B."/>
            <person name="Mattarelli P."/>
        </authorList>
    </citation>
    <scope>NUCLEOTIDE SEQUENCE [LARGE SCALE GENOMIC DNA]</scope>
    <source>
        <strain evidence="12 13">MRM 9.3</strain>
    </source>
</reference>
<evidence type="ECO:0000256" key="10">
    <source>
        <dbReference type="PROSITE-ProRule" id="PRU10076"/>
    </source>
</evidence>
<evidence type="ECO:0000256" key="5">
    <source>
        <dbReference type="ARBA" id="ARBA00022490"/>
    </source>
</evidence>
<feature type="active site" evidence="9 10">
    <location>
        <position position="84"/>
    </location>
</feature>
<evidence type="ECO:0000313" key="12">
    <source>
        <dbReference type="EMBL" id="KAB5608356.1"/>
    </source>
</evidence>
<comment type="similarity">
    <text evidence="4 9">Belongs to the peptidase C15 family.</text>
</comment>
<dbReference type="HAMAP" id="MF_00417">
    <property type="entry name" value="Pyrrolid_peptidase"/>
    <property type="match status" value="1"/>
</dbReference>
<comment type="caution">
    <text evidence="12">The sequence shown here is derived from an EMBL/GenBank/DDBJ whole genome shotgun (WGS) entry which is preliminary data.</text>
</comment>
<keyword evidence="13" id="KW-1185">Reference proteome</keyword>
<keyword evidence="7 9" id="KW-0378">Hydrolase</keyword>
<dbReference type="PANTHER" id="PTHR23402:SF1">
    <property type="entry name" value="PYROGLUTAMYL-PEPTIDASE I"/>
    <property type="match status" value="1"/>
</dbReference>
<dbReference type="EMBL" id="RQSP01000003">
    <property type="protein sequence ID" value="KAB5608356.1"/>
    <property type="molecule type" value="Genomic_DNA"/>
</dbReference>
<dbReference type="Proteomes" id="UP000326336">
    <property type="component" value="Unassembled WGS sequence"/>
</dbReference>
<evidence type="ECO:0000256" key="3">
    <source>
        <dbReference type="ARBA" id="ARBA00004496"/>
    </source>
</evidence>
<dbReference type="InterPro" id="IPR000816">
    <property type="entry name" value="Peptidase_C15"/>
</dbReference>
<evidence type="ECO:0000256" key="11">
    <source>
        <dbReference type="PROSITE-ProRule" id="PRU10077"/>
    </source>
</evidence>
<feature type="active site" evidence="9 11">
    <location>
        <position position="147"/>
    </location>
</feature>
<dbReference type="PANTHER" id="PTHR23402">
    <property type="entry name" value="PROTEASE FAMILY C15 PYROGLUTAMYL-PEPTIDASE I-RELATED"/>
    <property type="match status" value="1"/>
</dbReference>
<dbReference type="CDD" id="cd00501">
    <property type="entry name" value="Peptidase_C15"/>
    <property type="match status" value="1"/>
</dbReference>
<dbReference type="InterPro" id="IPR033694">
    <property type="entry name" value="PGPEP1_Cys_AS"/>
</dbReference>
<name>A0A5N5RLY7_9BIFI</name>
<dbReference type="PROSITE" id="PS01334">
    <property type="entry name" value="PYRASE_CYS"/>
    <property type="match status" value="1"/>
</dbReference>
<feature type="active site" evidence="9">
    <location>
        <position position="171"/>
    </location>
</feature>
<keyword evidence="5 9" id="KW-0963">Cytoplasm</keyword>
<dbReference type="InterPro" id="IPR029762">
    <property type="entry name" value="PGP-I_bact-type"/>
</dbReference>
<evidence type="ECO:0000256" key="6">
    <source>
        <dbReference type="ARBA" id="ARBA00022670"/>
    </source>
</evidence>
<evidence type="ECO:0000256" key="8">
    <source>
        <dbReference type="ARBA" id="ARBA00022807"/>
    </source>
</evidence>
<comment type="subcellular location">
    <subcellularLocation>
        <location evidence="3 9">Cytoplasm</location>
    </subcellularLocation>
</comment>
<dbReference type="PIRSF" id="PIRSF015592">
    <property type="entry name" value="Prld-crbxl_pptds"/>
    <property type="match status" value="1"/>
</dbReference>
<evidence type="ECO:0000256" key="2">
    <source>
        <dbReference type="ARBA" id="ARBA00002280"/>
    </source>
</evidence>
<dbReference type="PROSITE" id="PS01333">
    <property type="entry name" value="PYRASE_GLU"/>
    <property type="match status" value="1"/>
</dbReference>
<dbReference type="InterPro" id="IPR016125">
    <property type="entry name" value="Peptidase_C15-like"/>
</dbReference>
<dbReference type="NCBIfam" id="NF009676">
    <property type="entry name" value="PRK13197.1"/>
    <property type="match status" value="1"/>
</dbReference>
<dbReference type="Pfam" id="PF01470">
    <property type="entry name" value="Peptidase_C15"/>
    <property type="match status" value="1"/>
</dbReference>
<protein>
    <recommendedName>
        <fullName evidence="9">Pyrrolidone-carboxylate peptidase</fullName>
        <ecNumber evidence="9">3.4.19.3</ecNumber>
    </recommendedName>
    <alternativeName>
        <fullName evidence="9">5-oxoprolyl-peptidase</fullName>
    </alternativeName>
    <alternativeName>
        <fullName evidence="9">Pyroglutamyl-peptidase I</fullName>
        <shortName evidence="9">PGP-I</shortName>
        <shortName evidence="9">Pyrase</shortName>
    </alternativeName>
</protein>
<organism evidence="12 13">
    <name type="scientific">Bifidobacterium jacchi</name>
    <dbReference type="NCBI Taxonomy" id="2490545"/>
    <lineage>
        <taxon>Bacteria</taxon>
        <taxon>Bacillati</taxon>
        <taxon>Actinomycetota</taxon>
        <taxon>Actinomycetes</taxon>
        <taxon>Bifidobacteriales</taxon>
        <taxon>Bifidobacteriaceae</taxon>
        <taxon>Bifidobacterium</taxon>
    </lineage>
</organism>
<dbReference type="FunFam" id="3.40.630.20:FF:000001">
    <property type="entry name" value="Pyrrolidone-carboxylate peptidase"/>
    <property type="match status" value="1"/>
</dbReference>
<dbReference type="PRINTS" id="PR00706">
    <property type="entry name" value="PYROGLUPTASE"/>
</dbReference>
<dbReference type="GO" id="GO:0005829">
    <property type="term" value="C:cytosol"/>
    <property type="evidence" value="ECO:0007669"/>
    <property type="project" value="InterPro"/>
</dbReference>
<comment type="subunit">
    <text evidence="9">Homotetramer.</text>
</comment>
<dbReference type="AlphaFoldDB" id="A0A5N5RLY7"/>
<evidence type="ECO:0000256" key="9">
    <source>
        <dbReference type="HAMAP-Rule" id="MF_00417"/>
    </source>
</evidence>
<evidence type="ECO:0000313" key="13">
    <source>
        <dbReference type="Proteomes" id="UP000326336"/>
    </source>
</evidence>
<comment type="catalytic activity">
    <reaction evidence="1 9 10">
        <text>Release of an N-terminal pyroglutamyl group from a polypeptide, the second amino acid generally not being Pro.</text>
        <dbReference type="EC" id="3.4.19.3"/>
    </reaction>
</comment>
<comment type="function">
    <text evidence="2 9">Removes 5-oxoproline from various penultimate amino acid residues except L-proline.</text>
</comment>
<dbReference type="InterPro" id="IPR036440">
    <property type="entry name" value="Peptidase_C15-like_sf"/>
</dbReference>
<dbReference type="GO" id="GO:0006508">
    <property type="term" value="P:proteolysis"/>
    <property type="evidence" value="ECO:0007669"/>
    <property type="project" value="UniProtKB-KW"/>
</dbReference>
<gene>
    <name evidence="9 12" type="primary">pcp</name>
    <name evidence="12" type="ORF">EHS19_01660</name>
</gene>
<dbReference type="OrthoDB" id="9779738at2"/>
<evidence type="ECO:0000256" key="1">
    <source>
        <dbReference type="ARBA" id="ARBA00001770"/>
    </source>
</evidence>